<dbReference type="Proteomes" id="UP000595197">
    <property type="component" value="Plasmid pTT6-2"/>
</dbReference>
<dbReference type="Pfam" id="PF07729">
    <property type="entry name" value="FCD"/>
    <property type="match status" value="1"/>
</dbReference>
<dbReference type="SUPFAM" id="SSF48008">
    <property type="entry name" value="GntR ligand-binding domain-like"/>
    <property type="match status" value="1"/>
</dbReference>
<keyword evidence="7" id="KW-1185">Reference proteome</keyword>
<dbReference type="EMBL" id="CP067422">
    <property type="protein sequence ID" value="QQP93594.1"/>
    <property type="molecule type" value="Genomic_DNA"/>
</dbReference>
<evidence type="ECO:0000256" key="4">
    <source>
        <dbReference type="SAM" id="MobiDB-lite"/>
    </source>
</evidence>
<protein>
    <submittedName>
        <fullName evidence="6">GntR family transcriptional regulator</fullName>
    </submittedName>
</protein>
<keyword evidence="1" id="KW-0805">Transcription regulation</keyword>
<dbReference type="PRINTS" id="PR00035">
    <property type="entry name" value="HTHGNTR"/>
</dbReference>
<geneLocation type="plasmid" evidence="6 7">
    <name>pTT6-2</name>
</geneLocation>
<evidence type="ECO:0000313" key="7">
    <source>
        <dbReference type="Proteomes" id="UP000595197"/>
    </source>
</evidence>
<accession>A0ABX7BHN5</accession>
<keyword evidence="3" id="KW-0804">Transcription</keyword>
<dbReference type="RefSeq" id="WP_201083280.1">
    <property type="nucleotide sequence ID" value="NZ_CP067422.1"/>
</dbReference>
<dbReference type="SMART" id="SM00345">
    <property type="entry name" value="HTH_GNTR"/>
    <property type="match status" value="1"/>
</dbReference>
<name>A0ABX7BHN5_9PROT</name>
<evidence type="ECO:0000256" key="2">
    <source>
        <dbReference type="ARBA" id="ARBA00023125"/>
    </source>
</evidence>
<dbReference type="InterPro" id="IPR008920">
    <property type="entry name" value="TF_FadR/GntR_C"/>
</dbReference>
<gene>
    <name evidence="6" type="ORF">IGS68_31720</name>
</gene>
<dbReference type="Gene3D" id="1.20.120.530">
    <property type="entry name" value="GntR ligand-binding domain-like"/>
    <property type="match status" value="1"/>
</dbReference>
<dbReference type="InterPro" id="IPR036390">
    <property type="entry name" value="WH_DNA-bd_sf"/>
</dbReference>
<evidence type="ECO:0000256" key="1">
    <source>
        <dbReference type="ARBA" id="ARBA00023015"/>
    </source>
</evidence>
<dbReference type="PROSITE" id="PS50949">
    <property type="entry name" value="HTH_GNTR"/>
    <property type="match status" value="1"/>
</dbReference>
<reference evidence="6" key="1">
    <citation type="submission" date="2021-02" db="EMBL/GenBank/DDBJ databases">
        <title>Skermanella TT6 skin isolate.</title>
        <authorList>
            <person name="Lee K."/>
            <person name="Ganzorig M."/>
        </authorList>
    </citation>
    <scope>NUCLEOTIDE SEQUENCE</scope>
    <source>
        <strain evidence="6">TT6</strain>
    </source>
</reference>
<dbReference type="PANTHER" id="PTHR43537">
    <property type="entry name" value="TRANSCRIPTIONAL REGULATOR, GNTR FAMILY"/>
    <property type="match status" value="1"/>
</dbReference>
<evidence type="ECO:0000313" key="6">
    <source>
        <dbReference type="EMBL" id="QQP93594.1"/>
    </source>
</evidence>
<proteinExistence type="predicted"/>
<dbReference type="PANTHER" id="PTHR43537:SF24">
    <property type="entry name" value="GLUCONATE OPERON TRANSCRIPTIONAL REPRESSOR"/>
    <property type="match status" value="1"/>
</dbReference>
<keyword evidence="2" id="KW-0238">DNA-binding</keyword>
<dbReference type="Pfam" id="PF00392">
    <property type="entry name" value="GntR"/>
    <property type="match status" value="1"/>
</dbReference>
<dbReference type="Gene3D" id="1.10.10.10">
    <property type="entry name" value="Winged helix-like DNA-binding domain superfamily/Winged helix DNA-binding domain"/>
    <property type="match status" value="1"/>
</dbReference>
<dbReference type="SUPFAM" id="SSF46785">
    <property type="entry name" value="Winged helix' DNA-binding domain"/>
    <property type="match status" value="1"/>
</dbReference>
<organism evidence="6 7">
    <name type="scientific">Skermanella cutis</name>
    <dbReference type="NCBI Taxonomy" id="2775420"/>
    <lineage>
        <taxon>Bacteria</taxon>
        <taxon>Pseudomonadati</taxon>
        <taxon>Pseudomonadota</taxon>
        <taxon>Alphaproteobacteria</taxon>
        <taxon>Rhodospirillales</taxon>
        <taxon>Azospirillaceae</taxon>
        <taxon>Skermanella</taxon>
    </lineage>
</organism>
<evidence type="ECO:0000259" key="5">
    <source>
        <dbReference type="PROSITE" id="PS50949"/>
    </source>
</evidence>
<feature type="region of interest" description="Disordered" evidence="4">
    <location>
        <begin position="1"/>
        <end position="26"/>
    </location>
</feature>
<dbReference type="InterPro" id="IPR011711">
    <property type="entry name" value="GntR_C"/>
</dbReference>
<evidence type="ECO:0000256" key="3">
    <source>
        <dbReference type="ARBA" id="ARBA00023163"/>
    </source>
</evidence>
<dbReference type="InterPro" id="IPR036388">
    <property type="entry name" value="WH-like_DNA-bd_sf"/>
</dbReference>
<dbReference type="CDD" id="cd07377">
    <property type="entry name" value="WHTH_GntR"/>
    <property type="match status" value="1"/>
</dbReference>
<feature type="domain" description="HTH gntR-type" evidence="5">
    <location>
        <begin position="25"/>
        <end position="92"/>
    </location>
</feature>
<sequence length="254" mass="28791">MTDLSPAAPPDPRRHRGGNPPTGSRQRFEAIHGEIRDRICLLRYPPGHTLGEHDLAREFGTSRTPIRRVLQRLEHEGLVESRHGVGTIVTLIEFDELEEIDALRMKLAEIGGELSPLARGPDDVARMRTLLERCRGIRSKVDLEELGRLHIAVQQELSRSIGNRPLRETGDRLFFQTARMWLQLLPRMDWTAEVDAFAGEIADLIRAMELNDLASLHLVRRNHISMSRRRMKGYFGQEALAGAASLHRPDKGII</sequence>
<dbReference type="InterPro" id="IPR000524">
    <property type="entry name" value="Tscrpt_reg_HTH_GntR"/>
</dbReference>
<keyword evidence="6" id="KW-0614">Plasmid</keyword>